<dbReference type="SUPFAM" id="SSF51735">
    <property type="entry name" value="NAD(P)-binding Rossmann-fold domains"/>
    <property type="match status" value="1"/>
</dbReference>
<dbReference type="Pfam" id="PF03435">
    <property type="entry name" value="Sacchrp_dh_NADP"/>
    <property type="match status" value="1"/>
</dbReference>
<proteinExistence type="predicted"/>
<feature type="domain" description="Saccharopine dehydrogenase NADP binding" evidence="1">
    <location>
        <begin position="51"/>
        <end position="158"/>
    </location>
</feature>
<evidence type="ECO:0000259" key="1">
    <source>
        <dbReference type="Pfam" id="PF03435"/>
    </source>
</evidence>
<reference evidence="2" key="2">
    <citation type="journal article" date="2024" name="Plant">
        <title>Genomic evolution and insights into agronomic trait innovations of Sesamum species.</title>
        <authorList>
            <person name="Miao H."/>
            <person name="Wang L."/>
            <person name="Qu L."/>
            <person name="Liu H."/>
            <person name="Sun Y."/>
            <person name="Le M."/>
            <person name="Wang Q."/>
            <person name="Wei S."/>
            <person name="Zheng Y."/>
            <person name="Lin W."/>
            <person name="Duan Y."/>
            <person name="Cao H."/>
            <person name="Xiong S."/>
            <person name="Wang X."/>
            <person name="Wei L."/>
            <person name="Li C."/>
            <person name="Ma Q."/>
            <person name="Ju M."/>
            <person name="Zhao R."/>
            <person name="Li G."/>
            <person name="Mu C."/>
            <person name="Tian Q."/>
            <person name="Mei H."/>
            <person name="Zhang T."/>
            <person name="Gao T."/>
            <person name="Zhang H."/>
        </authorList>
    </citation>
    <scope>NUCLEOTIDE SEQUENCE</scope>
    <source>
        <strain evidence="2">G01</strain>
    </source>
</reference>
<dbReference type="Gene3D" id="3.40.50.720">
    <property type="entry name" value="NAD(P)-binding Rossmann-like Domain"/>
    <property type="match status" value="1"/>
</dbReference>
<organism evidence="2">
    <name type="scientific">Sesamum angustifolium</name>
    <dbReference type="NCBI Taxonomy" id="2727405"/>
    <lineage>
        <taxon>Eukaryota</taxon>
        <taxon>Viridiplantae</taxon>
        <taxon>Streptophyta</taxon>
        <taxon>Embryophyta</taxon>
        <taxon>Tracheophyta</taxon>
        <taxon>Spermatophyta</taxon>
        <taxon>Magnoliopsida</taxon>
        <taxon>eudicotyledons</taxon>
        <taxon>Gunneridae</taxon>
        <taxon>Pentapetalae</taxon>
        <taxon>asterids</taxon>
        <taxon>lamiids</taxon>
        <taxon>Lamiales</taxon>
        <taxon>Pedaliaceae</taxon>
        <taxon>Sesamum</taxon>
    </lineage>
</organism>
<dbReference type="PANTHER" id="PTHR43796:SF2">
    <property type="entry name" value="CARBOXYNORSPERMIDINE SYNTHASE"/>
    <property type="match status" value="1"/>
</dbReference>
<dbReference type="PANTHER" id="PTHR43796">
    <property type="entry name" value="CARBOXYNORSPERMIDINE SYNTHASE"/>
    <property type="match status" value="1"/>
</dbReference>
<dbReference type="InterPro" id="IPR005097">
    <property type="entry name" value="Sacchrp_dh_NADP-bd"/>
</dbReference>
<protein>
    <recommendedName>
        <fullName evidence="1">Saccharopine dehydrogenase NADP binding domain-containing protein</fullName>
    </recommendedName>
</protein>
<dbReference type="InterPro" id="IPR036291">
    <property type="entry name" value="NAD(P)-bd_dom_sf"/>
</dbReference>
<name>A0AAW2QT71_9LAMI</name>
<gene>
    <name evidence="2" type="ORF">Sangu_0425000</name>
</gene>
<comment type="caution">
    <text evidence="2">The sequence shown here is derived from an EMBL/GenBank/DDBJ whole genome shotgun (WGS) entry which is preliminary data.</text>
</comment>
<dbReference type="EMBL" id="JACGWK010000002">
    <property type="protein sequence ID" value="KAL0371069.1"/>
    <property type="molecule type" value="Genomic_DNA"/>
</dbReference>
<evidence type="ECO:0000313" key="2">
    <source>
        <dbReference type="EMBL" id="KAL0371069.1"/>
    </source>
</evidence>
<reference evidence="2" key="1">
    <citation type="submission" date="2020-06" db="EMBL/GenBank/DDBJ databases">
        <authorList>
            <person name="Li T."/>
            <person name="Hu X."/>
            <person name="Zhang T."/>
            <person name="Song X."/>
            <person name="Zhang H."/>
            <person name="Dai N."/>
            <person name="Sheng W."/>
            <person name="Hou X."/>
            <person name="Wei L."/>
        </authorList>
    </citation>
    <scope>NUCLEOTIDE SEQUENCE</scope>
    <source>
        <strain evidence="2">G01</strain>
        <tissue evidence="2">Leaf</tissue>
    </source>
</reference>
<accession>A0AAW2QT71</accession>
<dbReference type="AlphaFoldDB" id="A0AAW2QT71"/>
<feature type="non-terminal residue" evidence="2">
    <location>
        <position position="160"/>
    </location>
</feature>
<sequence length="160" mass="17137">MASAVCMAVGFVKASSSTAEIRKETGDHHRVERVDVSRLPPAEEVLRNRSVLIVGGTGVAGSNTAVALNKLCPHLHVVVGGRNRQKGDKVVATLGENSEFAQVDIGDVRSLKAAMKGLLFLLITLKFEENMFSDVDLVINAAGPFDYMECNVLEAAIQSK</sequence>